<reference evidence="2" key="1">
    <citation type="submission" date="2020-03" db="EMBL/GenBank/DDBJ databases">
        <authorList>
            <person name="Weist P."/>
        </authorList>
    </citation>
    <scope>NUCLEOTIDE SEQUENCE</scope>
</reference>
<dbReference type="EMBL" id="CADEAL010000313">
    <property type="protein sequence ID" value="CAB1418252.1"/>
    <property type="molecule type" value="Genomic_DNA"/>
</dbReference>
<accession>A0A9N7TSQ6</accession>
<sequence>MTLPADRSGKPEEKSPQLHRPNPGPSRVLHRQSLYRRTEPTDSDTPCRSSGTPPRESRGRGGSPELRRVRSGWAVRCRSDPAAGQARGGSMTQFAWKRQLGILPDTTSRSPTSPLQAETQQTSPRAVPSPCLRLQK</sequence>
<keyword evidence="3" id="KW-1185">Reference proteome</keyword>
<proteinExistence type="predicted"/>
<evidence type="ECO:0000256" key="1">
    <source>
        <dbReference type="SAM" id="MobiDB-lite"/>
    </source>
</evidence>
<name>A0A9N7TSQ6_PLEPL</name>
<gene>
    <name evidence="2" type="ORF">PLEPLA_LOCUS6076</name>
</gene>
<feature type="compositionally biased region" description="Polar residues" evidence="1">
    <location>
        <begin position="43"/>
        <end position="52"/>
    </location>
</feature>
<evidence type="ECO:0000313" key="2">
    <source>
        <dbReference type="EMBL" id="CAB1418252.1"/>
    </source>
</evidence>
<comment type="caution">
    <text evidence="2">The sequence shown here is derived from an EMBL/GenBank/DDBJ whole genome shotgun (WGS) entry which is preliminary data.</text>
</comment>
<organism evidence="2 3">
    <name type="scientific">Pleuronectes platessa</name>
    <name type="common">European plaice</name>
    <dbReference type="NCBI Taxonomy" id="8262"/>
    <lineage>
        <taxon>Eukaryota</taxon>
        <taxon>Metazoa</taxon>
        <taxon>Chordata</taxon>
        <taxon>Craniata</taxon>
        <taxon>Vertebrata</taxon>
        <taxon>Euteleostomi</taxon>
        <taxon>Actinopterygii</taxon>
        <taxon>Neopterygii</taxon>
        <taxon>Teleostei</taxon>
        <taxon>Neoteleostei</taxon>
        <taxon>Acanthomorphata</taxon>
        <taxon>Carangaria</taxon>
        <taxon>Pleuronectiformes</taxon>
        <taxon>Pleuronectoidei</taxon>
        <taxon>Pleuronectidae</taxon>
        <taxon>Pleuronectes</taxon>
    </lineage>
</organism>
<feature type="compositionally biased region" description="Basic and acidic residues" evidence="1">
    <location>
        <begin position="7"/>
        <end position="16"/>
    </location>
</feature>
<evidence type="ECO:0000313" key="3">
    <source>
        <dbReference type="Proteomes" id="UP001153269"/>
    </source>
</evidence>
<protein>
    <submittedName>
        <fullName evidence="2">Uncharacterized protein</fullName>
    </submittedName>
</protein>
<dbReference type="AlphaFoldDB" id="A0A9N7TSQ6"/>
<feature type="region of interest" description="Disordered" evidence="1">
    <location>
        <begin position="1"/>
        <end position="136"/>
    </location>
</feature>
<dbReference type="Proteomes" id="UP001153269">
    <property type="component" value="Unassembled WGS sequence"/>
</dbReference>
<feature type="compositionally biased region" description="Polar residues" evidence="1">
    <location>
        <begin position="105"/>
        <end position="124"/>
    </location>
</feature>